<dbReference type="Gene3D" id="3.40.80.10">
    <property type="entry name" value="Peptidoglycan recognition protein-like"/>
    <property type="match status" value="1"/>
</dbReference>
<sequence length="167" mass="18893">MPSNFTQDYGLDFQLCYDPEEITNGVGNHNSYTYHICVVGNGSFTAAQEEAFEERCKLAMKRLNIPVERVLGHKEFKGASTSCPGIDMNLVRNRLKKSLNEVKTAQKEEPKMPEYKKDAAPSKSLAKEFNATVELKITDGTYPQRPVMREEAAVMAYRAYEKAMNNK</sequence>
<feature type="compositionally biased region" description="Basic and acidic residues" evidence="1">
    <location>
        <begin position="103"/>
        <end position="120"/>
    </location>
</feature>
<evidence type="ECO:0000313" key="4">
    <source>
        <dbReference type="Proteomes" id="UP001595817"/>
    </source>
</evidence>
<dbReference type="RefSeq" id="WP_378152187.1">
    <property type="nucleotide sequence ID" value="NZ_JBHSEC010000002.1"/>
</dbReference>
<proteinExistence type="predicted"/>
<dbReference type="CDD" id="cd06583">
    <property type="entry name" value="PGRP"/>
    <property type="match status" value="1"/>
</dbReference>
<dbReference type="SUPFAM" id="SSF55846">
    <property type="entry name" value="N-acetylmuramoyl-L-alanine amidase-like"/>
    <property type="match status" value="1"/>
</dbReference>
<dbReference type="InterPro" id="IPR002502">
    <property type="entry name" value="Amidase_domain"/>
</dbReference>
<comment type="caution">
    <text evidence="3">The sequence shown here is derived from an EMBL/GenBank/DDBJ whole genome shotgun (WGS) entry which is preliminary data.</text>
</comment>
<dbReference type="InterPro" id="IPR036505">
    <property type="entry name" value="Amidase/PGRP_sf"/>
</dbReference>
<name>A0ABV8X5V0_9LACT</name>
<evidence type="ECO:0000313" key="3">
    <source>
        <dbReference type="EMBL" id="MFC4409445.1"/>
    </source>
</evidence>
<reference evidence="4" key="1">
    <citation type="journal article" date="2019" name="Int. J. Syst. Evol. Microbiol.">
        <title>The Global Catalogue of Microorganisms (GCM) 10K type strain sequencing project: providing services to taxonomists for standard genome sequencing and annotation.</title>
        <authorList>
            <consortium name="The Broad Institute Genomics Platform"/>
            <consortium name="The Broad Institute Genome Sequencing Center for Infectious Disease"/>
            <person name="Wu L."/>
            <person name="Ma J."/>
        </authorList>
    </citation>
    <scope>NUCLEOTIDE SEQUENCE [LARGE SCALE GENOMIC DNA]</scope>
    <source>
        <strain evidence="4">CCUG 59778</strain>
    </source>
</reference>
<accession>A0ABV8X5V0</accession>
<dbReference type="Proteomes" id="UP001595817">
    <property type="component" value="Unassembled WGS sequence"/>
</dbReference>
<feature type="domain" description="N-acetylmuramoyl-L-alanine amidase" evidence="2">
    <location>
        <begin position="23"/>
        <end position="85"/>
    </location>
</feature>
<organism evidence="3 4">
    <name type="scientific">Chungangia koreensis</name>
    <dbReference type="NCBI Taxonomy" id="752657"/>
    <lineage>
        <taxon>Bacteria</taxon>
        <taxon>Bacillati</taxon>
        <taxon>Bacillota</taxon>
        <taxon>Bacilli</taxon>
        <taxon>Lactobacillales</taxon>
        <taxon>Chungangia</taxon>
    </lineage>
</organism>
<evidence type="ECO:0000256" key="1">
    <source>
        <dbReference type="SAM" id="MobiDB-lite"/>
    </source>
</evidence>
<feature type="region of interest" description="Disordered" evidence="1">
    <location>
        <begin position="103"/>
        <end position="122"/>
    </location>
</feature>
<protein>
    <submittedName>
        <fullName evidence="3">N-acetylmuramoyl-L-alanine amidase</fullName>
    </submittedName>
</protein>
<dbReference type="Pfam" id="PF01510">
    <property type="entry name" value="Amidase_2"/>
    <property type="match status" value="1"/>
</dbReference>
<evidence type="ECO:0000259" key="2">
    <source>
        <dbReference type="Pfam" id="PF01510"/>
    </source>
</evidence>
<gene>
    <name evidence="3" type="ORF">ACFOZY_03225</name>
</gene>
<keyword evidence="4" id="KW-1185">Reference proteome</keyword>
<dbReference type="EMBL" id="JBHSEC010000002">
    <property type="protein sequence ID" value="MFC4409445.1"/>
    <property type="molecule type" value="Genomic_DNA"/>
</dbReference>